<dbReference type="Pfam" id="PF11174">
    <property type="entry name" value="DUF2970"/>
    <property type="match status" value="1"/>
</dbReference>
<dbReference type="STRING" id="34103.SAMN05421778_11683"/>
<reference evidence="3 4" key="1">
    <citation type="journal article" date="2014" name="FEMS Microbiol. Ecol.">
        <title>Sphaerotilus natans encrusted with nanoball-shaped Fe(III) oxide minerals formed by nitrate-reducing mixotrophic Fe(II) oxidation.</title>
        <authorList>
            <person name="Park S."/>
            <person name="Kim D.H."/>
            <person name="Lee J.H."/>
            <person name="Hur H.G."/>
        </authorList>
    </citation>
    <scope>NUCLEOTIDE SEQUENCE [LARGE SCALE GENOMIC DNA]</scope>
    <source>
        <strain evidence="3 4">DSM 6575</strain>
    </source>
</reference>
<evidence type="ECO:0000256" key="2">
    <source>
        <dbReference type="SAM" id="Phobius"/>
    </source>
</evidence>
<dbReference type="EMBL" id="AZRA01000049">
    <property type="protein sequence ID" value="KDB52474.1"/>
    <property type="molecule type" value="Genomic_DNA"/>
</dbReference>
<keyword evidence="2" id="KW-0812">Transmembrane</keyword>
<comment type="caution">
    <text evidence="3">The sequence shown here is derived from an EMBL/GenBank/DDBJ whole genome shotgun (WGS) entry which is preliminary data.</text>
</comment>
<evidence type="ECO:0000256" key="1">
    <source>
        <dbReference type="SAM" id="MobiDB-lite"/>
    </source>
</evidence>
<gene>
    <name evidence="3" type="ORF">X805_19250</name>
</gene>
<sequence length="93" mass="9931">MSTPQDPRRDPAPASPRTSADELREVVARKGSFVQTLKAVAWSFLGIRRGAGWQEDISRLNPVHVIVAGLIGAALFVGALVLLVRWIAASSPG</sequence>
<dbReference type="Proteomes" id="UP000026714">
    <property type="component" value="Unassembled WGS sequence"/>
</dbReference>
<keyword evidence="4" id="KW-1185">Reference proteome</keyword>
<evidence type="ECO:0000313" key="4">
    <source>
        <dbReference type="Proteomes" id="UP000026714"/>
    </source>
</evidence>
<feature type="transmembrane region" description="Helical" evidence="2">
    <location>
        <begin position="65"/>
        <end position="88"/>
    </location>
</feature>
<organism evidence="3 4">
    <name type="scientific">Sphaerotilus natans subsp. natans DSM 6575</name>
    <dbReference type="NCBI Taxonomy" id="1286631"/>
    <lineage>
        <taxon>Bacteria</taxon>
        <taxon>Pseudomonadati</taxon>
        <taxon>Pseudomonadota</taxon>
        <taxon>Betaproteobacteria</taxon>
        <taxon>Burkholderiales</taxon>
        <taxon>Sphaerotilaceae</taxon>
        <taxon>Sphaerotilus</taxon>
    </lineage>
</organism>
<feature type="compositionally biased region" description="Basic and acidic residues" evidence="1">
    <location>
        <begin position="1"/>
        <end position="11"/>
    </location>
</feature>
<dbReference type="InterPro" id="IPR021344">
    <property type="entry name" value="DUF2970"/>
</dbReference>
<accession>A0A059KMQ3</accession>
<dbReference type="RefSeq" id="WP_051631848.1">
    <property type="nucleotide sequence ID" value="NZ_AZRA01000049.1"/>
</dbReference>
<evidence type="ECO:0008006" key="5">
    <source>
        <dbReference type="Google" id="ProtNLM"/>
    </source>
</evidence>
<protein>
    <recommendedName>
        <fullName evidence="5">DUF2970 domain-containing protein</fullName>
    </recommendedName>
</protein>
<keyword evidence="2" id="KW-1133">Transmembrane helix</keyword>
<dbReference type="AlphaFoldDB" id="A0A059KMQ3"/>
<name>A0A059KMQ3_9BURK</name>
<dbReference type="eggNOG" id="ENOG5033AS4">
    <property type="taxonomic scope" value="Bacteria"/>
</dbReference>
<evidence type="ECO:0000313" key="3">
    <source>
        <dbReference type="EMBL" id="KDB52474.1"/>
    </source>
</evidence>
<dbReference type="PATRIC" id="fig|1286631.3.peg.1892"/>
<proteinExistence type="predicted"/>
<feature type="region of interest" description="Disordered" evidence="1">
    <location>
        <begin position="1"/>
        <end position="21"/>
    </location>
</feature>
<keyword evidence="2" id="KW-0472">Membrane</keyword>